<organism evidence="1 2">
    <name type="scientific">Marinobacterium weihaiense</name>
    <dbReference type="NCBI Taxonomy" id="2851016"/>
    <lineage>
        <taxon>Bacteria</taxon>
        <taxon>Pseudomonadati</taxon>
        <taxon>Pseudomonadota</taxon>
        <taxon>Gammaproteobacteria</taxon>
        <taxon>Oceanospirillales</taxon>
        <taxon>Oceanospirillaceae</taxon>
        <taxon>Marinobacterium</taxon>
    </lineage>
</organism>
<dbReference type="PIRSF" id="PIRSF028139">
    <property type="entry name" value="DOPA-diox_rel_Mll2280"/>
    <property type="match status" value="1"/>
</dbReference>
<accession>A0ABS6M8K9</accession>
<dbReference type="PANTHER" id="PTHR36423:SF2">
    <property type="entry name" value="AFR070WP"/>
    <property type="match status" value="1"/>
</dbReference>
<name>A0ABS6M8K9_9GAMM</name>
<dbReference type="PANTHER" id="PTHR36423">
    <property type="entry name" value="AFR070WP"/>
    <property type="match status" value="1"/>
</dbReference>
<dbReference type="RefSeq" id="WP_217333544.1">
    <property type="nucleotide sequence ID" value="NZ_JAHQZT010000002.1"/>
</dbReference>
<proteinExistence type="predicted"/>
<evidence type="ECO:0000313" key="2">
    <source>
        <dbReference type="Proteomes" id="UP000755551"/>
    </source>
</evidence>
<dbReference type="Pfam" id="PF08883">
    <property type="entry name" value="DOPA_dioxygen"/>
    <property type="match status" value="1"/>
</dbReference>
<keyword evidence="2" id="KW-1185">Reference proteome</keyword>
<evidence type="ECO:0000313" key="1">
    <source>
        <dbReference type="EMBL" id="MBV0932117.1"/>
    </source>
</evidence>
<dbReference type="InterPro" id="IPR014980">
    <property type="entry name" value="DOPA_dioxygen"/>
</dbReference>
<dbReference type="EMBL" id="JAHQZT010000002">
    <property type="protein sequence ID" value="MBV0932117.1"/>
    <property type="molecule type" value="Genomic_DNA"/>
</dbReference>
<reference evidence="1 2" key="1">
    <citation type="submission" date="2021-06" db="EMBL/GenBank/DDBJ databases">
        <title>Bacterium isolated from marine sediment.</title>
        <authorList>
            <person name="Zhu K.-L."/>
            <person name="Du Z.-J."/>
            <person name="Liang Q.-Y."/>
        </authorList>
    </citation>
    <scope>NUCLEOTIDE SEQUENCE [LARGE SCALE GENOMIC DNA]</scope>
    <source>
        <strain evidence="1 2">A346</strain>
    </source>
</reference>
<protein>
    <submittedName>
        <fullName evidence="1">DOPA 4,5-dioxygenase family protein</fullName>
    </submittedName>
</protein>
<comment type="caution">
    <text evidence="1">The sequence shown here is derived from an EMBL/GenBank/DDBJ whole genome shotgun (WGS) entry which is preliminary data.</text>
</comment>
<sequence length="123" mass="13830">MSTETTGAYPVNRHADYHAHLYFDADTLAHVQVLCERISREFGLKVGRIHQKPVGPHTRWSVQVMFTAADFDCFIPWLEAQRGPLDVLVHGVTGDEYRDHTDHAYWLGTPAALDLSIFTAPPG</sequence>
<dbReference type="Proteomes" id="UP000755551">
    <property type="component" value="Unassembled WGS sequence"/>
</dbReference>
<gene>
    <name evidence="1" type="ORF">KTN04_02035</name>
</gene>